<dbReference type="EMBL" id="CP003321">
    <property type="protein sequence ID" value="AFL67265.1"/>
    <property type="molecule type" value="Genomic_DNA"/>
</dbReference>
<dbReference type="RefSeq" id="WP_014768152.1">
    <property type="nucleotide sequence ID" value="NC_018001.1"/>
</dbReference>
<dbReference type="InterPro" id="IPR002716">
    <property type="entry name" value="PIN_dom"/>
</dbReference>
<feature type="domain" description="PIN" evidence="1">
    <location>
        <begin position="2"/>
        <end position="147"/>
    </location>
</feature>
<dbReference type="eggNOG" id="arCOG03706">
    <property type="taxonomic scope" value="Archaea"/>
</dbReference>
<accession>I3XTJ1</accession>
<sequence>MIYVDTSVIVAALDPMDPRRDEARKTLETHEDKVVSELVVTELASILARQHKLLTTVKDKLEISERATLIAIILYIMKRFNFKYINVKGYSRSPIGRFYKPLAYTIELTGKLRLKTLDLLHLAYIKAMKEQGAQIHALLTADADFKNSEEDIRKALGITIELLAPLRPEGVKIP</sequence>
<dbReference type="InterPro" id="IPR029060">
    <property type="entry name" value="PIN-like_dom_sf"/>
</dbReference>
<dbReference type="Gene3D" id="3.40.50.1010">
    <property type="entry name" value="5'-nuclease"/>
    <property type="match status" value="1"/>
</dbReference>
<reference evidence="2 3" key="1">
    <citation type="journal article" date="2012" name="J. Bacteriol.">
        <title>Complete Genome Sequence of Desulfurococcus fermentans, a Hyperthermophilic Cellulolytic Crenarchaeon Isolated from a Freshwater Hot Spring in Kamchatka, Russia.</title>
        <authorList>
            <person name="Susanti D."/>
            <person name="Johnson E.F."/>
            <person name="Rodriguez J.R."/>
            <person name="Anderson I."/>
            <person name="Perevalova A.A."/>
            <person name="Kyrpides N."/>
            <person name="Lucas S."/>
            <person name="Han J."/>
            <person name="Lapidus A."/>
            <person name="Cheng J.F."/>
            <person name="Goodwin L."/>
            <person name="Pitluck S."/>
            <person name="Mavrommatis K."/>
            <person name="Peters L."/>
            <person name="Land M.L."/>
            <person name="Hauser L."/>
            <person name="Gopalan V."/>
            <person name="Chan P.P."/>
            <person name="Lowe T.M."/>
            <person name="Atomi H."/>
            <person name="Bonch-Osmolovskaya E.A."/>
            <person name="Woyke T."/>
            <person name="Mukhopadhyay B."/>
        </authorList>
    </citation>
    <scope>NUCLEOTIDE SEQUENCE [LARGE SCALE GENOMIC DNA]</scope>
    <source>
        <strain evidence="2 3">DSM 16532</strain>
    </source>
</reference>
<evidence type="ECO:0000259" key="1">
    <source>
        <dbReference type="Pfam" id="PF01850"/>
    </source>
</evidence>
<organism evidence="2 3">
    <name type="scientific">Desulfurococcus amylolyticus DSM 16532</name>
    <dbReference type="NCBI Taxonomy" id="768672"/>
    <lineage>
        <taxon>Archaea</taxon>
        <taxon>Thermoproteota</taxon>
        <taxon>Thermoprotei</taxon>
        <taxon>Desulfurococcales</taxon>
        <taxon>Desulfurococcaceae</taxon>
        <taxon>Desulfurococcus</taxon>
    </lineage>
</organism>
<dbReference type="HOGENOM" id="CLU_1536591_0_0_2"/>
<dbReference type="Pfam" id="PF01850">
    <property type="entry name" value="PIN"/>
    <property type="match status" value="1"/>
</dbReference>
<evidence type="ECO:0000313" key="3">
    <source>
        <dbReference type="Proteomes" id="UP000006175"/>
    </source>
</evidence>
<dbReference type="GeneID" id="13061811"/>
<dbReference type="SUPFAM" id="SSF88723">
    <property type="entry name" value="PIN domain-like"/>
    <property type="match status" value="1"/>
</dbReference>
<keyword evidence="3" id="KW-1185">Reference proteome</keyword>
<gene>
    <name evidence="2" type="ORF">Desfe_1400</name>
</gene>
<dbReference type="AlphaFoldDB" id="I3XTJ1"/>
<dbReference type="KEGG" id="dfd:Desfe_1400"/>
<proteinExistence type="predicted"/>
<evidence type="ECO:0000313" key="2">
    <source>
        <dbReference type="EMBL" id="AFL67265.1"/>
    </source>
</evidence>
<dbReference type="Proteomes" id="UP000006175">
    <property type="component" value="Chromosome"/>
</dbReference>
<protein>
    <submittedName>
        <fullName evidence="2">PilT protein domain protein</fullName>
    </submittedName>
</protein>
<name>I3XTJ1_DESAM</name>